<dbReference type="InterPro" id="IPR048279">
    <property type="entry name" value="MdtK-like"/>
</dbReference>
<dbReference type="GO" id="GO:0005886">
    <property type="term" value="C:plasma membrane"/>
    <property type="evidence" value="ECO:0007669"/>
    <property type="project" value="UniProtKB-SubCell"/>
</dbReference>
<feature type="transmembrane region" description="Helical" evidence="7">
    <location>
        <begin position="191"/>
        <end position="213"/>
    </location>
</feature>
<dbReference type="EMBL" id="QICS01000007">
    <property type="protein sequence ID" value="PXV89175.1"/>
    <property type="molecule type" value="Genomic_DNA"/>
</dbReference>
<evidence type="ECO:0000313" key="9">
    <source>
        <dbReference type="Proteomes" id="UP000247523"/>
    </source>
</evidence>
<evidence type="ECO:0000256" key="2">
    <source>
        <dbReference type="ARBA" id="ARBA00022448"/>
    </source>
</evidence>
<dbReference type="GO" id="GO:0042910">
    <property type="term" value="F:xenobiotic transmembrane transporter activity"/>
    <property type="evidence" value="ECO:0007669"/>
    <property type="project" value="InterPro"/>
</dbReference>
<keyword evidence="4 7" id="KW-0812">Transmembrane</keyword>
<evidence type="ECO:0000256" key="4">
    <source>
        <dbReference type="ARBA" id="ARBA00022692"/>
    </source>
</evidence>
<accession>A0A318EM48</accession>
<keyword evidence="3" id="KW-1003">Cell membrane</keyword>
<proteinExistence type="predicted"/>
<feature type="transmembrane region" description="Helical" evidence="7">
    <location>
        <begin position="422"/>
        <end position="443"/>
    </location>
</feature>
<feature type="transmembrane region" description="Helical" evidence="7">
    <location>
        <begin position="287"/>
        <end position="304"/>
    </location>
</feature>
<evidence type="ECO:0000256" key="3">
    <source>
        <dbReference type="ARBA" id="ARBA00022475"/>
    </source>
</evidence>
<name>A0A318EM48_9FIRM</name>
<dbReference type="PANTHER" id="PTHR43549:SF3">
    <property type="entry name" value="MULTIDRUG RESISTANCE PROTEIN YPNP-RELATED"/>
    <property type="match status" value="1"/>
</dbReference>
<dbReference type="PIRSF" id="PIRSF006603">
    <property type="entry name" value="DinF"/>
    <property type="match status" value="1"/>
</dbReference>
<dbReference type="PANTHER" id="PTHR43549">
    <property type="entry name" value="MULTIDRUG RESISTANCE PROTEIN YPNP-RELATED"/>
    <property type="match status" value="1"/>
</dbReference>
<dbReference type="InterPro" id="IPR052031">
    <property type="entry name" value="Membrane_Transporter-Flippase"/>
</dbReference>
<dbReference type="Proteomes" id="UP000247523">
    <property type="component" value="Unassembled WGS sequence"/>
</dbReference>
<keyword evidence="6 7" id="KW-0472">Membrane</keyword>
<feature type="transmembrane region" description="Helical" evidence="7">
    <location>
        <begin position="52"/>
        <end position="81"/>
    </location>
</feature>
<organism evidence="8 9">
    <name type="scientific">Lachnotalea glycerini</name>
    <dbReference type="NCBI Taxonomy" id="1763509"/>
    <lineage>
        <taxon>Bacteria</taxon>
        <taxon>Bacillati</taxon>
        <taxon>Bacillota</taxon>
        <taxon>Clostridia</taxon>
        <taxon>Lachnospirales</taxon>
        <taxon>Lachnospiraceae</taxon>
        <taxon>Lachnotalea</taxon>
    </lineage>
</organism>
<evidence type="ECO:0000256" key="6">
    <source>
        <dbReference type="ARBA" id="ARBA00023136"/>
    </source>
</evidence>
<comment type="caution">
    <text evidence="8">The sequence shown here is derived from an EMBL/GenBank/DDBJ whole genome shotgun (WGS) entry which is preliminary data.</text>
</comment>
<dbReference type="GO" id="GO:0015297">
    <property type="term" value="F:antiporter activity"/>
    <property type="evidence" value="ECO:0007669"/>
    <property type="project" value="InterPro"/>
</dbReference>
<sequence length="452" mass="49963">MKNNLMIEGNIFKGLILFSIPMLANSLLQQFFNTADMYFIGNYIGKNAAAAVGASGVLITCMIGLFVGISTGIGVIGARLYGGKRYKELKEAASAALGIGIIFSIFITIIGYCFMETLLIKFQTPKEILKEALQYARMYLLGLFPMMGFHIYAAVMKAAGEVKIPLISMVIGGLTNIGLDALFIIHLGYGVIGASLATVISQWIVLVLIGYQYHYKLIKKLMINQNAPKLDFKEQYNFGKEVIRIGVPAGVQAVLLTFSNLIMQYYVNKLGISQVAAFSAYFKIESVIYLPILAMGQTVMIFISQNKGAGRLIRVKKGAIYGLGLGILLTLVISISMLSVIESIFWIFIKDNTVIFYGVSITLVTFPFYFLYAILDITGNVIRGLGNSFIPMCNSIISLCVIRILILVLWASSYKDVSKISYIYPITWFICAMLNMGILFLLLKKETVTVRQ</sequence>
<evidence type="ECO:0000256" key="1">
    <source>
        <dbReference type="ARBA" id="ARBA00004651"/>
    </source>
</evidence>
<feature type="transmembrane region" description="Helical" evidence="7">
    <location>
        <begin position="166"/>
        <end position="185"/>
    </location>
</feature>
<comment type="subcellular location">
    <subcellularLocation>
        <location evidence="1">Cell membrane</location>
        <topology evidence="1">Multi-pass membrane protein</topology>
    </subcellularLocation>
</comment>
<dbReference type="AlphaFoldDB" id="A0A318EM48"/>
<feature type="transmembrane region" description="Helical" evidence="7">
    <location>
        <begin position="135"/>
        <end position="154"/>
    </location>
</feature>
<feature type="transmembrane region" description="Helical" evidence="7">
    <location>
        <begin position="93"/>
        <end position="115"/>
    </location>
</feature>
<keyword evidence="5 7" id="KW-1133">Transmembrane helix</keyword>
<keyword evidence="2" id="KW-0813">Transport</keyword>
<feature type="transmembrane region" description="Helical" evidence="7">
    <location>
        <begin position="389"/>
        <end position="410"/>
    </location>
</feature>
<dbReference type="RefSeq" id="WP_110291308.1">
    <property type="nucleotide sequence ID" value="NZ_QICS01000007.1"/>
</dbReference>
<dbReference type="InterPro" id="IPR002528">
    <property type="entry name" value="MATE_fam"/>
</dbReference>
<evidence type="ECO:0000313" key="8">
    <source>
        <dbReference type="EMBL" id="PXV89175.1"/>
    </source>
</evidence>
<dbReference type="NCBIfam" id="TIGR00797">
    <property type="entry name" value="matE"/>
    <property type="match status" value="1"/>
</dbReference>
<feature type="transmembrane region" description="Helical" evidence="7">
    <location>
        <begin position="355"/>
        <end position="377"/>
    </location>
</feature>
<dbReference type="Pfam" id="PF01554">
    <property type="entry name" value="MatE"/>
    <property type="match status" value="2"/>
</dbReference>
<feature type="transmembrane region" description="Helical" evidence="7">
    <location>
        <begin position="12"/>
        <end position="32"/>
    </location>
</feature>
<evidence type="ECO:0000256" key="7">
    <source>
        <dbReference type="SAM" id="Phobius"/>
    </source>
</evidence>
<evidence type="ECO:0000256" key="5">
    <source>
        <dbReference type="ARBA" id="ARBA00022989"/>
    </source>
</evidence>
<gene>
    <name evidence="8" type="ORF">C8E03_107152</name>
</gene>
<reference evidence="8 9" key="1">
    <citation type="submission" date="2018-05" db="EMBL/GenBank/DDBJ databases">
        <title>Genomic Encyclopedia of Type Strains, Phase IV (KMG-IV): sequencing the most valuable type-strain genomes for metagenomic binning, comparative biology and taxonomic classification.</title>
        <authorList>
            <person name="Goeker M."/>
        </authorList>
    </citation>
    <scope>NUCLEOTIDE SEQUENCE [LARGE SCALE GENOMIC DNA]</scope>
    <source>
        <strain evidence="8 9">DSM 28816</strain>
    </source>
</reference>
<feature type="transmembrane region" description="Helical" evidence="7">
    <location>
        <begin position="242"/>
        <end position="267"/>
    </location>
</feature>
<protein>
    <submittedName>
        <fullName evidence="8">Putative MATE family efflux protein</fullName>
    </submittedName>
</protein>
<feature type="transmembrane region" description="Helical" evidence="7">
    <location>
        <begin position="325"/>
        <end position="349"/>
    </location>
</feature>